<dbReference type="EMBL" id="CP000542">
    <property type="protein sequence ID" value="ABM59165.1"/>
    <property type="molecule type" value="Genomic_DNA"/>
</dbReference>
<name>A1WNF8_VEREI</name>
<dbReference type="KEGG" id="vei:Veis_3444"/>
<evidence type="ECO:0000313" key="1">
    <source>
        <dbReference type="EMBL" id="ABM59165.1"/>
    </source>
</evidence>
<dbReference type="AlphaFoldDB" id="A1WNF8"/>
<dbReference type="STRING" id="391735.Veis_3444"/>
<evidence type="ECO:0000313" key="2">
    <source>
        <dbReference type="Proteomes" id="UP000000374"/>
    </source>
</evidence>
<reference evidence="2" key="1">
    <citation type="submission" date="2006-12" db="EMBL/GenBank/DDBJ databases">
        <title>Complete sequence of chromosome 1 of Verminephrobacter eiseniae EF01-2.</title>
        <authorList>
            <person name="Copeland A."/>
            <person name="Lucas S."/>
            <person name="Lapidus A."/>
            <person name="Barry K."/>
            <person name="Detter J.C."/>
            <person name="Glavina del Rio T."/>
            <person name="Dalin E."/>
            <person name="Tice H."/>
            <person name="Pitluck S."/>
            <person name="Chertkov O."/>
            <person name="Brettin T."/>
            <person name="Bruce D."/>
            <person name="Han C."/>
            <person name="Tapia R."/>
            <person name="Gilna P."/>
            <person name="Schmutz J."/>
            <person name="Larimer F."/>
            <person name="Land M."/>
            <person name="Hauser L."/>
            <person name="Kyrpides N."/>
            <person name="Kim E."/>
            <person name="Stahl D."/>
            <person name="Richardson P."/>
        </authorList>
    </citation>
    <scope>NUCLEOTIDE SEQUENCE [LARGE SCALE GENOMIC DNA]</scope>
    <source>
        <strain evidence="2">EF01-2</strain>
    </source>
</reference>
<sequence length="79" mass="8244">MCFLLCRRSRQPGSVGMCLVVFASGRKFVVIGHGFIPWLLSLELLGMKSARMAATTIAACSSISCASLGSTESPSSSAT</sequence>
<gene>
    <name evidence="1" type="ordered locus">Veis_3444</name>
</gene>
<organism evidence="1 2">
    <name type="scientific">Verminephrobacter eiseniae (strain EF01-2)</name>
    <dbReference type="NCBI Taxonomy" id="391735"/>
    <lineage>
        <taxon>Bacteria</taxon>
        <taxon>Pseudomonadati</taxon>
        <taxon>Pseudomonadota</taxon>
        <taxon>Betaproteobacteria</taxon>
        <taxon>Burkholderiales</taxon>
        <taxon>Comamonadaceae</taxon>
        <taxon>Verminephrobacter</taxon>
    </lineage>
</organism>
<protein>
    <submittedName>
        <fullName evidence="1">Uncharacterized protein</fullName>
    </submittedName>
</protein>
<proteinExistence type="predicted"/>
<accession>A1WNF8</accession>
<keyword evidence="2" id="KW-1185">Reference proteome</keyword>
<dbReference type="HOGENOM" id="CLU_2605090_0_0_4"/>
<dbReference type="Proteomes" id="UP000000374">
    <property type="component" value="Chromosome"/>
</dbReference>